<keyword evidence="3" id="KW-1003">Cell membrane</keyword>
<reference evidence="10 11" key="1">
    <citation type="submission" date="2020-07" db="EMBL/GenBank/DDBJ databases">
        <title>Sequencing the genomes of 1000 actinobacteria strains.</title>
        <authorList>
            <person name="Klenk H.-P."/>
        </authorList>
    </citation>
    <scope>NUCLEOTIDE SEQUENCE [LARGE SCALE GENOMIC DNA]</scope>
    <source>
        <strain evidence="10 11">DSM 43461</strain>
    </source>
</reference>
<dbReference type="Proteomes" id="UP000591272">
    <property type="component" value="Unassembled WGS sequence"/>
</dbReference>
<dbReference type="PRINTS" id="PR01036">
    <property type="entry name" value="TCRTETB"/>
</dbReference>
<dbReference type="InterPro" id="IPR005829">
    <property type="entry name" value="Sugar_transporter_CS"/>
</dbReference>
<feature type="transmembrane region" description="Helical" evidence="8">
    <location>
        <begin position="116"/>
        <end position="139"/>
    </location>
</feature>
<dbReference type="PROSITE" id="PS50850">
    <property type="entry name" value="MFS"/>
    <property type="match status" value="1"/>
</dbReference>
<proteinExistence type="predicted"/>
<evidence type="ECO:0000256" key="6">
    <source>
        <dbReference type="ARBA" id="ARBA00023136"/>
    </source>
</evidence>
<sequence length="498" mass="50517">MHDTRVPPKARDPHGRGGAHSKTAALALLSFAMLIVSLDQYIVVVALPDIGRELGYSTRTLQLVVSAYAVASSGFLLLGGRAADLLGRRRMLVAGLTLYAVASLAGGLATGPAPQLAARAVQGLGGALVFPSTLAIINTTFAEGRDRNRALGVWGGSGAAGLVVGVLLGGVLTRMLGWEAVFFVNVPLAGAALVSAFRLLEPDRSREAGRVFDLPGALTSTGAVTLLVFSLVQGPALGWDSPWTIGTAAGGLLLLAAFAVVERRSPDPLVPMRLLANRVLCVALVVAFMFTATFGALLYFLSIYFQDVRGYDPLQTGVAFLLPTAVVVAGSTFAGQAVTRFGLRRTLVAALAVGAAGAAAVGLAVSADGSYAALVPGLVAVSIGDGVVFTMMFIAAGTGVADHRQGVASGMASTSSGIGAVVGLAALVLVANARTEGLAGEELRVATAEGIQAAVLVIAGGIVATLLVALNLRTPSTRVRGPRTGPATDSQPSVTMSE</sequence>
<comment type="subcellular location">
    <subcellularLocation>
        <location evidence="1">Cell membrane</location>
        <topology evidence="1">Multi-pass membrane protein</topology>
    </subcellularLocation>
</comment>
<dbReference type="GO" id="GO:0005886">
    <property type="term" value="C:plasma membrane"/>
    <property type="evidence" value="ECO:0007669"/>
    <property type="project" value="UniProtKB-SubCell"/>
</dbReference>
<accession>A0A7Y9KEP1</accession>
<evidence type="ECO:0000256" key="8">
    <source>
        <dbReference type="SAM" id="Phobius"/>
    </source>
</evidence>
<feature type="transmembrane region" description="Helical" evidence="8">
    <location>
        <begin position="282"/>
        <end position="305"/>
    </location>
</feature>
<feature type="transmembrane region" description="Helical" evidence="8">
    <location>
        <begin position="91"/>
        <end position="110"/>
    </location>
</feature>
<feature type="transmembrane region" description="Helical" evidence="8">
    <location>
        <begin position="60"/>
        <end position="79"/>
    </location>
</feature>
<dbReference type="InterPro" id="IPR036259">
    <property type="entry name" value="MFS_trans_sf"/>
</dbReference>
<evidence type="ECO:0000256" key="7">
    <source>
        <dbReference type="SAM" id="MobiDB-lite"/>
    </source>
</evidence>
<protein>
    <submittedName>
        <fullName evidence="10">MFS family permease</fullName>
    </submittedName>
</protein>
<dbReference type="EMBL" id="JACCBT010000001">
    <property type="protein sequence ID" value="NYE16462.1"/>
    <property type="molecule type" value="Genomic_DNA"/>
</dbReference>
<organism evidence="10 11">
    <name type="scientific">Actinomadura citrea</name>
    <dbReference type="NCBI Taxonomy" id="46158"/>
    <lineage>
        <taxon>Bacteria</taxon>
        <taxon>Bacillati</taxon>
        <taxon>Actinomycetota</taxon>
        <taxon>Actinomycetes</taxon>
        <taxon>Streptosporangiales</taxon>
        <taxon>Thermomonosporaceae</taxon>
        <taxon>Actinomadura</taxon>
    </lineage>
</organism>
<feature type="transmembrane region" description="Helical" evidence="8">
    <location>
        <begin position="212"/>
        <end position="231"/>
    </location>
</feature>
<evidence type="ECO:0000256" key="3">
    <source>
        <dbReference type="ARBA" id="ARBA00022475"/>
    </source>
</evidence>
<dbReference type="CDD" id="cd17321">
    <property type="entry name" value="MFS_MMR_MDR_like"/>
    <property type="match status" value="1"/>
</dbReference>
<evidence type="ECO:0000256" key="4">
    <source>
        <dbReference type="ARBA" id="ARBA00022692"/>
    </source>
</evidence>
<feature type="transmembrane region" description="Helical" evidence="8">
    <location>
        <begin position="451"/>
        <end position="472"/>
    </location>
</feature>
<evidence type="ECO:0000313" key="10">
    <source>
        <dbReference type="EMBL" id="NYE16462.1"/>
    </source>
</evidence>
<name>A0A7Y9KEP1_9ACTN</name>
<feature type="transmembrane region" description="Helical" evidence="8">
    <location>
        <begin position="407"/>
        <end position="431"/>
    </location>
</feature>
<gene>
    <name evidence="10" type="ORF">BJ999_006758</name>
</gene>
<feature type="compositionally biased region" description="Polar residues" evidence="7">
    <location>
        <begin position="487"/>
        <end position="498"/>
    </location>
</feature>
<dbReference type="PROSITE" id="PS00216">
    <property type="entry name" value="SUGAR_TRANSPORT_1"/>
    <property type="match status" value="1"/>
</dbReference>
<dbReference type="InterPro" id="IPR011701">
    <property type="entry name" value="MFS"/>
</dbReference>
<dbReference type="GO" id="GO:0022857">
    <property type="term" value="F:transmembrane transporter activity"/>
    <property type="evidence" value="ECO:0007669"/>
    <property type="project" value="InterPro"/>
</dbReference>
<feature type="transmembrane region" description="Helical" evidence="8">
    <location>
        <begin position="317"/>
        <end position="335"/>
    </location>
</feature>
<evidence type="ECO:0000256" key="2">
    <source>
        <dbReference type="ARBA" id="ARBA00022448"/>
    </source>
</evidence>
<dbReference type="InterPro" id="IPR020846">
    <property type="entry name" value="MFS_dom"/>
</dbReference>
<dbReference type="Gene3D" id="1.20.1250.20">
    <property type="entry name" value="MFS general substrate transporter like domains"/>
    <property type="match status" value="1"/>
</dbReference>
<dbReference type="Pfam" id="PF07690">
    <property type="entry name" value="MFS_1"/>
    <property type="match status" value="1"/>
</dbReference>
<dbReference type="AlphaFoldDB" id="A0A7Y9KEP1"/>
<dbReference type="PANTHER" id="PTHR42718:SF46">
    <property type="entry name" value="BLR6921 PROTEIN"/>
    <property type="match status" value="1"/>
</dbReference>
<keyword evidence="6 8" id="KW-0472">Membrane</keyword>
<feature type="transmembrane region" description="Helical" evidence="8">
    <location>
        <begin position="243"/>
        <end position="261"/>
    </location>
</feature>
<dbReference type="PANTHER" id="PTHR42718">
    <property type="entry name" value="MAJOR FACILITATOR SUPERFAMILY MULTIDRUG TRANSPORTER MFSC"/>
    <property type="match status" value="1"/>
</dbReference>
<feature type="domain" description="Major facilitator superfamily (MFS) profile" evidence="9">
    <location>
        <begin position="25"/>
        <end position="478"/>
    </location>
</feature>
<feature type="transmembrane region" description="Helical" evidence="8">
    <location>
        <begin position="347"/>
        <end position="365"/>
    </location>
</feature>
<comment type="caution">
    <text evidence="10">The sequence shown here is derived from an EMBL/GenBank/DDBJ whole genome shotgun (WGS) entry which is preliminary data.</text>
</comment>
<evidence type="ECO:0000313" key="11">
    <source>
        <dbReference type="Proteomes" id="UP000591272"/>
    </source>
</evidence>
<feature type="region of interest" description="Disordered" evidence="7">
    <location>
        <begin position="478"/>
        <end position="498"/>
    </location>
</feature>
<evidence type="ECO:0000259" key="9">
    <source>
        <dbReference type="PROSITE" id="PS50850"/>
    </source>
</evidence>
<dbReference type="SUPFAM" id="SSF103473">
    <property type="entry name" value="MFS general substrate transporter"/>
    <property type="match status" value="1"/>
</dbReference>
<dbReference type="RefSeq" id="WP_179837001.1">
    <property type="nucleotide sequence ID" value="NZ_BMRD01000002.1"/>
</dbReference>
<feature type="transmembrane region" description="Helical" evidence="8">
    <location>
        <begin position="371"/>
        <end position="395"/>
    </location>
</feature>
<feature type="transmembrane region" description="Helical" evidence="8">
    <location>
        <begin position="151"/>
        <end position="172"/>
    </location>
</feature>
<keyword evidence="4 8" id="KW-0812">Transmembrane</keyword>
<feature type="transmembrane region" description="Helical" evidence="8">
    <location>
        <begin position="178"/>
        <end position="200"/>
    </location>
</feature>
<keyword evidence="11" id="KW-1185">Reference proteome</keyword>
<feature type="transmembrane region" description="Helical" evidence="8">
    <location>
        <begin position="24"/>
        <end position="48"/>
    </location>
</feature>
<evidence type="ECO:0000256" key="1">
    <source>
        <dbReference type="ARBA" id="ARBA00004651"/>
    </source>
</evidence>
<dbReference type="Gene3D" id="1.20.1720.10">
    <property type="entry name" value="Multidrug resistance protein D"/>
    <property type="match status" value="1"/>
</dbReference>
<keyword evidence="2" id="KW-0813">Transport</keyword>
<evidence type="ECO:0000256" key="5">
    <source>
        <dbReference type="ARBA" id="ARBA00022989"/>
    </source>
</evidence>
<keyword evidence="5 8" id="KW-1133">Transmembrane helix</keyword>